<gene>
    <name evidence="3" type="ORF">E3T28_15325</name>
</gene>
<comment type="caution">
    <text evidence="3">The sequence shown here is derived from an EMBL/GenBank/DDBJ whole genome shotgun (WGS) entry which is preliminary data.</text>
</comment>
<dbReference type="Gene3D" id="3.30.505.20">
    <property type="match status" value="2"/>
</dbReference>
<feature type="signal peptide" evidence="2">
    <location>
        <begin position="1"/>
        <end position="29"/>
    </location>
</feature>
<proteinExistence type="predicted"/>
<accession>A0ABY2IUL7</accession>
<keyword evidence="2" id="KW-0732">Signal</keyword>
<dbReference type="EMBL" id="SOGQ01000086">
    <property type="protein sequence ID" value="TFC94301.1"/>
    <property type="molecule type" value="Genomic_DNA"/>
</dbReference>
<dbReference type="RefSeq" id="WP_134432915.1">
    <property type="nucleotide sequence ID" value="NZ_SOGQ01000086.1"/>
</dbReference>
<keyword evidence="4" id="KW-1185">Reference proteome</keyword>
<evidence type="ECO:0000313" key="4">
    <source>
        <dbReference type="Proteomes" id="UP000297853"/>
    </source>
</evidence>
<sequence>MNAIKVPGIRKSTWIAAALAATVAVGAGAAGIAAAVGPGGETTLTDAEMARASRAALTEVGPGTVTDAQRGPAALSESAESAGSAGSYTVDTRLPNGVEVAVQLDETFTVVWVSTPSWSGDAASVAEPRVLTTAETASVERTTAGQAALAEVGSGTVTDFRRSKALDHAFEVEVTLENGTRRMVELTERSLVVRSDRPTLR</sequence>
<protein>
    <recommendedName>
        <fullName evidence="5">Peptidase propeptide and YPEB domain-containing protein</fullName>
    </recommendedName>
</protein>
<reference evidence="3 4" key="1">
    <citation type="submission" date="2019-03" db="EMBL/GenBank/DDBJ databases">
        <title>Genomics of glacier-inhabiting Cryobacterium strains.</title>
        <authorList>
            <person name="Liu Q."/>
            <person name="Xin Y.-H."/>
        </authorList>
    </citation>
    <scope>NUCLEOTIDE SEQUENCE [LARGE SCALE GENOMIC DNA]</scope>
    <source>
        <strain evidence="3 4">TMT1-23-1</strain>
    </source>
</reference>
<dbReference type="Proteomes" id="UP000297853">
    <property type="component" value="Unassembled WGS sequence"/>
</dbReference>
<feature type="compositionally biased region" description="Low complexity" evidence="1">
    <location>
        <begin position="73"/>
        <end position="87"/>
    </location>
</feature>
<feature type="region of interest" description="Disordered" evidence="1">
    <location>
        <begin position="60"/>
        <end position="87"/>
    </location>
</feature>
<name>A0ABY2IUL7_9MICO</name>
<organism evidence="3 4">
    <name type="scientific">Cryobacterium sinapicolor</name>
    <dbReference type="NCBI Taxonomy" id="1259236"/>
    <lineage>
        <taxon>Bacteria</taxon>
        <taxon>Bacillati</taxon>
        <taxon>Actinomycetota</taxon>
        <taxon>Actinomycetes</taxon>
        <taxon>Micrococcales</taxon>
        <taxon>Microbacteriaceae</taxon>
        <taxon>Cryobacterium</taxon>
    </lineage>
</organism>
<evidence type="ECO:0000313" key="3">
    <source>
        <dbReference type="EMBL" id="TFC94301.1"/>
    </source>
</evidence>
<feature type="chain" id="PRO_5046681699" description="Peptidase propeptide and YPEB domain-containing protein" evidence="2">
    <location>
        <begin position="30"/>
        <end position="201"/>
    </location>
</feature>
<evidence type="ECO:0000256" key="2">
    <source>
        <dbReference type="SAM" id="SignalP"/>
    </source>
</evidence>
<evidence type="ECO:0008006" key="5">
    <source>
        <dbReference type="Google" id="ProtNLM"/>
    </source>
</evidence>
<evidence type="ECO:0000256" key="1">
    <source>
        <dbReference type="SAM" id="MobiDB-lite"/>
    </source>
</evidence>